<evidence type="ECO:0000256" key="1">
    <source>
        <dbReference type="ARBA" id="ARBA00004442"/>
    </source>
</evidence>
<accession>A0ABY6J790</accession>
<name>A0ABY6J790_9BACT</name>
<evidence type="ECO:0000256" key="2">
    <source>
        <dbReference type="ARBA" id="ARBA00006275"/>
    </source>
</evidence>
<dbReference type="Gene3D" id="1.25.40.390">
    <property type="match status" value="1"/>
</dbReference>
<dbReference type="PROSITE" id="PS51257">
    <property type="entry name" value="PROKAR_LIPOPROTEIN"/>
    <property type="match status" value="1"/>
</dbReference>
<dbReference type="InterPro" id="IPR011990">
    <property type="entry name" value="TPR-like_helical_dom_sf"/>
</dbReference>
<dbReference type="RefSeq" id="WP_264282344.1">
    <property type="nucleotide sequence ID" value="NZ_CP107006.1"/>
</dbReference>
<evidence type="ECO:0000259" key="6">
    <source>
        <dbReference type="Pfam" id="PF07980"/>
    </source>
</evidence>
<gene>
    <name evidence="8" type="ORF">MKQ68_05080</name>
</gene>
<keyword evidence="9" id="KW-1185">Reference proteome</keyword>
<evidence type="ECO:0000256" key="4">
    <source>
        <dbReference type="ARBA" id="ARBA00023136"/>
    </source>
</evidence>
<comment type="subcellular location">
    <subcellularLocation>
        <location evidence="1">Cell outer membrane</location>
    </subcellularLocation>
</comment>
<dbReference type="InterPro" id="IPR012944">
    <property type="entry name" value="SusD_RagB_dom"/>
</dbReference>
<dbReference type="EMBL" id="CP107006">
    <property type="protein sequence ID" value="UYQ94462.1"/>
    <property type="molecule type" value="Genomic_DNA"/>
</dbReference>
<keyword evidence="3" id="KW-0732">Signal</keyword>
<reference evidence="8" key="1">
    <citation type="submission" date="2022-10" db="EMBL/GenBank/DDBJ databases">
        <title>Chitinophaga sp. nov., isolated from soil.</title>
        <authorList>
            <person name="Jeon C.O."/>
        </authorList>
    </citation>
    <scope>NUCLEOTIDE SEQUENCE</scope>
    <source>
        <strain evidence="8">R8</strain>
    </source>
</reference>
<keyword evidence="4" id="KW-0472">Membrane</keyword>
<proteinExistence type="inferred from homology"/>
<keyword evidence="5" id="KW-0998">Cell outer membrane</keyword>
<evidence type="ECO:0000313" key="9">
    <source>
        <dbReference type="Proteomes" id="UP001162741"/>
    </source>
</evidence>
<feature type="domain" description="SusD-like N-terminal" evidence="7">
    <location>
        <begin position="93"/>
        <end position="236"/>
    </location>
</feature>
<dbReference type="CDD" id="cd08977">
    <property type="entry name" value="SusD"/>
    <property type="match status" value="1"/>
</dbReference>
<sequence length="488" mass="53793">MKKSRYYISALLLLSLAGASCNKQLDELRPHNVIFEEQQFSSPAGYTRALWGAYSSIAGLAVTGGFNYNDIQLFLGEAHGNNIRALDAGVNKNTNAFNYLNSAEKDLSYTHDYWRGSYQALLLINKILDNVKPEETNAEILQAKGEALFLRAYVYFNISRVYGKPYYQDAANSPAVMLVTTANNGTAFAPPRATVKQVYEQVIADLQAALPLLKAQKTNSFASRYAVFGLLSRVYLYMGGTFTQPDVEANKKAREYADSVILHGGYTLLQGAAYTSYYASDAPGNKEDIFAVNAQYNNGSISSLFAMPSQINYSGGLYRPSPDLLAQYQPADLRKKFFVKNVTPGNPNDTLASVKYMLGYVSIYSPSPNRYLRLAEVYLNRAEAAVKAGDNGAALTDLNVIRNRAGIGDTANITGLPLFNEILKQRRMELAFEGHNSFDYFRNGLPMIRNYTSGSSGTMNISATDPKILQRIPADEITGNGNLTQNEQ</sequence>
<evidence type="ECO:0000256" key="3">
    <source>
        <dbReference type="ARBA" id="ARBA00022729"/>
    </source>
</evidence>
<organism evidence="8 9">
    <name type="scientific">Chitinophaga horti</name>
    <dbReference type="NCBI Taxonomy" id="2920382"/>
    <lineage>
        <taxon>Bacteria</taxon>
        <taxon>Pseudomonadati</taxon>
        <taxon>Bacteroidota</taxon>
        <taxon>Chitinophagia</taxon>
        <taxon>Chitinophagales</taxon>
        <taxon>Chitinophagaceae</taxon>
        <taxon>Chitinophaga</taxon>
    </lineage>
</organism>
<dbReference type="Pfam" id="PF14322">
    <property type="entry name" value="SusD-like_3"/>
    <property type="match status" value="1"/>
</dbReference>
<comment type="similarity">
    <text evidence="2">Belongs to the SusD family.</text>
</comment>
<dbReference type="Pfam" id="PF07980">
    <property type="entry name" value="SusD_RagB"/>
    <property type="match status" value="1"/>
</dbReference>
<evidence type="ECO:0000256" key="5">
    <source>
        <dbReference type="ARBA" id="ARBA00023237"/>
    </source>
</evidence>
<protein>
    <submittedName>
        <fullName evidence="8">RagB/SusD family nutrient uptake outer membrane protein</fullName>
    </submittedName>
</protein>
<feature type="domain" description="RagB/SusD" evidence="6">
    <location>
        <begin position="365"/>
        <end position="487"/>
    </location>
</feature>
<evidence type="ECO:0000313" key="8">
    <source>
        <dbReference type="EMBL" id="UYQ94462.1"/>
    </source>
</evidence>
<dbReference type="InterPro" id="IPR033985">
    <property type="entry name" value="SusD-like_N"/>
</dbReference>
<evidence type="ECO:0000259" key="7">
    <source>
        <dbReference type="Pfam" id="PF14322"/>
    </source>
</evidence>
<dbReference type="SUPFAM" id="SSF48452">
    <property type="entry name" value="TPR-like"/>
    <property type="match status" value="1"/>
</dbReference>
<dbReference type="Proteomes" id="UP001162741">
    <property type="component" value="Chromosome"/>
</dbReference>